<dbReference type="EC" id="2.1.2.3" evidence="10"/>
<comment type="similarity">
    <text evidence="3 10">Belongs to the PurH family.</text>
</comment>
<dbReference type="GO" id="GO:0003937">
    <property type="term" value="F:IMP cyclohydrolase activity"/>
    <property type="evidence" value="ECO:0007669"/>
    <property type="project" value="UniProtKB-UniRule"/>
</dbReference>
<dbReference type="NCBIfam" id="NF002049">
    <property type="entry name" value="PRK00881.1"/>
    <property type="match status" value="1"/>
</dbReference>
<dbReference type="Gene3D" id="3.40.140.20">
    <property type="match status" value="2"/>
</dbReference>
<evidence type="ECO:0000313" key="12">
    <source>
        <dbReference type="EMBL" id="MBG6140184.1"/>
    </source>
</evidence>
<comment type="pathway">
    <text evidence="1 10">Purine metabolism; IMP biosynthesis via de novo pathway; IMP from 5-formamido-1-(5-phospho-D-ribosyl)imidazole-4-carboxamide: step 1/1.</text>
</comment>
<dbReference type="FunFam" id="3.40.140.20:FF:000001">
    <property type="entry name" value="Bifunctional purine biosynthesis protein PurH"/>
    <property type="match status" value="1"/>
</dbReference>
<dbReference type="RefSeq" id="WP_197006755.1">
    <property type="nucleotide sequence ID" value="NZ_BONS01000006.1"/>
</dbReference>
<comment type="pathway">
    <text evidence="2 10">Purine metabolism; IMP biosynthesis via de novo pathway; 5-formamido-1-(5-phospho-D-ribosyl)imidazole-4-carboxamide from 5-amino-1-(5-phospho-D-ribosyl)imidazole-4-carboxamide (10-formyl THF route): step 1/1.</text>
</comment>
<dbReference type="CDD" id="cd01421">
    <property type="entry name" value="IMPCH"/>
    <property type="match status" value="1"/>
</dbReference>
<dbReference type="InterPro" id="IPR002695">
    <property type="entry name" value="PurH-like"/>
</dbReference>
<dbReference type="InterPro" id="IPR036914">
    <property type="entry name" value="MGS-like_dom_sf"/>
</dbReference>
<dbReference type="InterPro" id="IPR016193">
    <property type="entry name" value="Cytidine_deaminase-like"/>
</dbReference>
<evidence type="ECO:0000256" key="6">
    <source>
        <dbReference type="ARBA" id="ARBA00022801"/>
    </source>
</evidence>
<dbReference type="GO" id="GO:0005829">
    <property type="term" value="C:cytosol"/>
    <property type="evidence" value="ECO:0007669"/>
    <property type="project" value="TreeGrafter"/>
</dbReference>
<dbReference type="InterPro" id="IPR024051">
    <property type="entry name" value="AICAR_Tfase_dup_dom_sf"/>
</dbReference>
<accession>A0A8J7GJ30</accession>
<dbReference type="Gene3D" id="3.40.50.1380">
    <property type="entry name" value="Methylglyoxal synthase-like domain"/>
    <property type="match status" value="1"/>
</dbReference>
<keyword evidence="5 10" id="KW-0658">Purine biosynthesis</keyword>
<evidence type="ECO:0000256" key="10">
    <source>
        <dbReference type="HAMAP-Rule" id="MF_00139"/>
    </source>
</evidence>
<keyword evidence="6 10" id="KW-0378">Hydrolase</keyword>
<dbReference type="Pfam" id="PF01808">
    <property type="entry name" value="AICARFT_IMPCHas"/>
    <property type="match status" value="1"/>
</dbReference>
<dbReference type="GO" id="GO:0004643">
    <property type="term" value="F:phosphoribosylaminoimidazolecarboxamide formyltransferase activity"/>
    <property type="evidence" value="ECO:0007669"/>
    <property type="project" value="UniProtKB-UniRule"/>
</dbReference>
<organism evidence="12 13">
    <name type="scientific">Longispora fulva</name>
    <dbReference type="NCBI Taxonomy" id="619741"/>
    <lineage>
        <taxon>Bacteria</taxon>
        <taxon>Bacillati</taxon>
        <taxon>Actinomycetota</taxon>
        <taxon>Actinomycetes</taxon>
        <taxon>Micromonosporales</taxon>
        <taxon>Micromonosporaceae</taxon>
        <taxon>Longispora</taxon>
    </lineage>
</organism>
<dbReference type="PIRSF" id="PIRSF000414">
    <property type="entry name" value="AICARFT_IMPCHas"/>
    <property type="match status" value="1"/>
</dbReference>
<dbReference type="FunFam" id="3.40.50.1380:FF:000001">
    <property type="entry name" value="Bifunctional purine biosynthesis protein PurH"/>
    <property type="match status" value="1"/>
</dbReference>
<dbReference type="AlphaFoldDB" id="A0A8J7GJ30"/>
<dbReference type="InterPro" id="IPR011607">
    <property type="entry name" value="MGS-like_dom"/>
</dbReference>
<dbReference type="SUPFAM" id="SSF53927">
    <property type="entry name" value="Cytidine deaminase-like"/>
    <property type="match status" value="1"/>
</dbReference>
<dbReference type="SMART" id="SM00798">
    <property type="entry name" value="AICARFT_IMPCHas"/>
    <property type="match status" value="1"/>
</dbReference>
<evidence type="ECO:0000256" key="9">
    <source>
        <dbReference type="ARBA" id="ARBA00050687"/>
    </source>
</evidence>
<comment type="domain">
    <text evidence="10">The IMP cyclohydrolase activity resides in the N-terminal region.</text>
</comment>
<proteinExistence type="inferred from homology"/>
<comment type="catalytic activity">
    <reaction evidence="9 10">
        <text>IMP + H2O = 5-formamido-1-(5-phospho-D-ribosyl)imidazole-4-carboxamide</text>
        <dbReference type="Rhea" id="RHEA:18445"/>
        <dbReference type="ChEBI" id="CHEBI:15377"/>
        <dbReference type="ChEBI" id="CHEBI:58053"/>
        <dbReference type="ChEBI" id="CHEBI:58467"/>
        <dbReference type="EC" id="3.5.4.10"/>
    </reaction>
</comment>
<dbReference type="EMBL" id="JADOUF010000001">
    <property type="protein sequence ID" value="MBG6140184.1"/>
    <property type="molecule type" value="Genomic_DNA"/>
</dbReference>
<name>A0A8J7GJ30_9ACTN</name>
<evidence type="ECO:0000259" key="11">
    <source>
        <dbReference type="PROSITE" id="PS51855"/>
    </source>
</evidence>
<feature type="domain" description="MGS-like" evidence="11">
    <location>
        <begin position="1"/>
        <end position="147"/>
    </location>
</feature>
<dbReference type="Pfam" id="PF02142">
    <property type="entry name" value="MGS"/>
    <property type="match status" value="1"/>
</dbReference>
<evidence type="ECO:0000256" key="8">
    <source>
        <dbReference type="ARBA" id="ARBA00050488"/>
    </source>
</evidence>
<dbReference type="PANTHER" id="PTHR11692:SF0">
    <property type="entry name" value="BIFUNCTIONAL PURINE BIOSYNTHESIS PROTEIN ATIC"/>
    <property type="match status" value="1"/>
</dbReference>
<comment type="caution">
    <text evidence="12">The sequence shown here is derived from an EMBL/GenBank/DDBJ whole genome shotgun (WGS) entry which is preliminary data.</text>
</comment>
<gene>
    <name evidence="10" type="primary">purH</name>
    <name evidence="12" type="ORF">IW245_006378</name>
</gene>
<evidence type="ECO:0000256" key="1">
    <source>
        <dbReference type="ARBA" id="ARBA00004844"/>
    </source>
</evidence>
<dbReference type="EC" id="3.5.4.10" evidence="10"/>
<keyword evidence="13" id="KW-1185">Reference proteome</keyword>
<evidence type="ECO:0000256" key="2">
    <source>
        <dbReference type="ARBA" id="ARBA00004954"/>
    </source>
</evidence>
<comment type="catalytic activity">
    <reaction evidence="8 10">
        <text>(6R)-10-formyltetrahydrofolate + 5-amino-1-(5-phospho-beta-D-ribosyl)imidazole-4-carboxamide = 5-formamido-1-(5-phospho-D-ribosyl)imidazole-4-carboxamide + (6S)-5,6,7,8-tetrahydrofolate</text>
        <dbReference type="Rhea" id="RHEA:22192"/>
        <dbReference type="ChEBI" id="CHEBI:57453"/>
        <dbReference type="ChEBI" id="CHEBI:58467"/>
        <dbReference type="ChEBI" id="CHEBI:58475"/>
        <dbReference type="ChEBI" id="CHEBI:195366"/>
        <dbReference type="EC" id="2.1.2.3"/>
    </reaction>
</comment>
<reference evidence="12" key="1">
    <citation type="submission" date="2020-11" db="EMBL/GenBank/DDBJ databases">
        <title>Sequencing the genomes of 1000 actinobacteria strains.</title>
        <authorList>
            <person name="Klenk H.-P."/>
        </authorList>
    </citation>
    <scope>NUCLEOTIDE SEQUENCE</scope>
    <source>
        <strain evidence="12">DSM 45356</strain>
    </source>
</reference>
<evidence type="ECO:0000256" key="4">
    <source>
        <dbReference type="ARBA" id="ARBA00022679"/>
    </source>
</evidence>
<dbReference type="Proteomes" id="UP000622552">
    <property type="component" value="Unassembled WGS sequence"/>
</dbReference>
<dbReference type="GO" id="GO:0006189">
    <property type="term" value="P:'de novo' IMP biosynthetic process"/>
    <property type="evidence" value="ECO:0007669"/>
    <property type="project" value="UniProtKB-UniRule"/>
</dbReference>
<sequence>MRQPIRRALISVYDKTGLTELAQALGAAGVEIVSTGSTANTIEAAGVAVTRVEELTGFPECLDGRVKTLHPKVHAGLLADRRLPSHVQQLEDLKIEAFDLLVSNLYPFAQTVASGASPDECIEQIDIGGPAMVRSSAKNHANVAVVTSPAFYPRLIEAVAAGGLTLVERQQLAVEAFRHTASYDVAVASWMGSVVAPPTDTAFPAWIGGTWDRLAVLRYGENPHQHAALYSHGDGGLANAEQLAGKEMSYNNYLDTDAAWRAANDHAAPCVAIIKHQNPCGIAVADDVATAHALANACDPMSAFGGVIAVNRPVTEAMARQVADVFTEVIVAPAFDDAALELLKARKTLRILVIDGTPAAPVESRPISGGVLLQVADRIDAPGDSPENWTLATGAPADAETLKDLEFAWRAVRAVKSNAILLAKGGATVGVGMGQVNRVDSAKLAVTRAGDRAAGSAAASDAFFPFPDGLQVLLDAGITAVVQPGGSKNDPAVIAAAEAAGITLYLTGTRHFFH</sequence>
<keyword evidence="7 10" id="KW-0511">Multifunctional enzyme</keyword>
<evidence type="ECO:0000256" key="5">
    <source>
        <dbReference type="ARBA" id="ARBA00022755"/>
    </source>
</evidence>
<dbReference type="SMART" id="SM00851">
    <property type="entry name" value="MGS"/>
    <property type="match status" value="1"/>
</dbReference>
<evidence type="ECO:0000256" key="3">
    <source>
        <dbReference type="ARBA" id="ARBA00007667"/>
    </source>
</evidence>
<evidence type="ECO:0000313" key="13">
    <source>
        <dbReference type="Proteomes" id="UP000622552"/>
    </source>
</evidence>
<dbReference type="PANTHER" id="PTHR11692">
    <property type="entry name" value="BIFUNCTIONAL PURINE BIOSYNTHESIS PROTEIN PURH"/>
    <property type="match status" value="1"/>
</dbReference>
<dbReference type="UniPathway" id="UPA00074">
    <property type="reaction ID" value="UER00133"/>
</dbReference>
<dbReference type="PROSITE" id="PS51855">
    <property type="entry name" value="MGS"/>
    <property type="match status" value="1"/>
</dbReference>
<protein>
    <recommendedName>
        <fullName evidence="10">Bifunctional purine biosynthesis protein PurH</fullName>
    </recommendedName>
    <domain>
        <recommendedName>
            <fullName evidence="10">Phosphoribosylaminoimidazolecarboxamide formyltransferase</fullName>
            <ecNumber evidence="10">2.1.2.3</ecNumber>
        </recommendedName>
        <alternativeName>
            <fullName evidence="10">AICAR transformylase</fullName>
        </alternativeName>
    </domain>
    <domain>
        <recommendedName>
            <fullName evidence="10">IMP cyclohydrolase</fullName>
            <ecNumber evidence="10">3.5.4.10</ecNumber>
        </recommendedName>
        <alternativeName>
            <fullName evidence="10">ATIC</fullName>
        </alternativeName>
        <alternativeName>
            <fullName evidence="10">IMP synthase</fullName>
        </alternativeName>
        <alternativeName>
            <fullName evidence="10">Inosinicase</fullName>
        </alternativeName>
    </domain>
</protein>
<evidence type="ECO:0000256" key="7">
    <source>
        <dbReference type="ARBA" id="ARBA00023268"/>
    </source>
</evidence>
<keyword evidence="4 10" id="KW-0808">Transferase</keyword>
<dbReference type="SUPFAM" id="SSF52335">
    <property type="entry name" value="Methylglyoxal synthase-like"/>
    <property type="match status" value="1"/>
</dbReference>
<dbReference type="HAMAP" id="MF_00139">
    <property type="entry name" value="PurH"/>
    <property type="match status" value="1"/>
</dbReference>